<dbReference type="Proteomes" id="UP000835052">
    <property type="component" value="Unassembled WGS sequence"/>
</dbReference>
<dbReference type="OrthoDB" id="5776189at2759"/>
<name>A0A8S1GNG5_9PELO</name>
<accession>A0A8S1GNG5</accession>
<protein>
    <submittedName>
        <fullName evidence="2">Uncharacterized protein</fullName>
    </submittedName>
</protein>
<evidence type="ECO:0000256" key="1">
    <source>
        <dbReference type="SAM" id="SignalP"/>
    </source>
</evidence>
<evidence type="ECO:0000313" key="3">
    <source>
        <dbReference type="Proteomes" id="UP000835052"/>
    </source>
</evidence>
<feature type="chain" id="PRO_5035925054" evidence="1">
    <location>
        <begin position="17"/>
        <end position="149"/>
    </location>
</feature>
<dbReference type="EMBL" id="CAJGYM010000001">
    <property type="protein sequence ID" value="CAD6184759.1"/>
    <property type="molecule type" value="Genomic_DNA"/>
</dbReference>
<keyword evidence="1" id="KW-0732">Signal</keyword>
<reference evidence="2" key="1">
    <citation type="submission" date="2020-10" db="EMBL/GenBank/DDBJ databases">
        <authorList>
            <person name="Kikuchi T."/>
        </authorList>
    </citation>
    <scope>NUCLEOTIDE SEQUENCE</scope>
    <source>
        <strain evidence="2">NKZ352</strain>
    </source>
</reference>
<keyword evidence="3" id="KW-1185">Reference proteome</keyword>
<sequence>MRAAGILNVFVPLVFAGHILGEYTARDGLAGHAGLFAVLDWSDSELATISAMHATASYHELIQLVKDKLDVSDISEEDRRKVEKFLRNHRPPPVFRTLLTEDLKDEIRKHHSEKDVDSVLAIIGAKLSRLPTQIYRQAVEYIQRHSPVY</sequence>
<comment type="caution">
    <text evidence="2">The sequence shown here is derived from an EMBL/GenBank/DDBJ whole genome shotgun (WGS) entry which is preliminary data.</text>
</comment>
<organism evidence="2 3">
    <name type="scientific">Caenorhabditis auriculariae</name>
    <dbReference type="NCBI Taxonomy" id="2777116"/>
    <lineage>
        <taxon>Eukaryota</taxon>
        <taxon>Metazoa</taxon>
        <taxon>Ecdysozoa</taxon>
        <taxon>Nematoda</taxon>
        <taxon>Chromadorea</taxon>
        <taxon>Rhabditida</taxon>
        <taxon>Rhabditina</taxon>
        <taxon>Rhabditomorpha</taxon>
        <taxon>Rhabditoidea</taxon>
        <taxon>Rhabditidae</taxon>
        <taxon>Peloderinae</taxon>
        <taxon>Caenorhabditis</taxon>
    </lineage>
</organism>
<evidence type="ECO:0000313" key="2">
    <source>
        <dbReference type="EMBL" id="CAD6184759.1"/>
    </source>
</evidence>
<dbReference type="AlphaFoldDB" id="A0A8S1GNG5"/>
<gene>
    <name evidence="2" type="ORF">CAUJ_LOCUS678</name>
</gene>
<feature type="signal peptide" evidence="1">
    <location>
        <begin position="1"/>
        <end position="16"/>
    </location>
</feature>
<proteinExistence type="predicted"/>